<keyword evidence="2" id="KW-1185">Reference proteome</keyword>
<reference evidence="1 2" key="1">
    <citation type="journal article" date="2015" name="Proc. Natl. Acad. Sci. U.S.A.">
        <title>The resurrection genome of Boea hygrometrica: A blueprint for survival of dehydration.</title>
        <authorList>
            <person name="Xiao L."/>
            <person name="Yang G."/>
            <person name="Zhang L."/>
            <person name="Yang X."/>
            <person name="Zhao S."/>
            <person name="Ji Z."/>
            <person name="Zhou Q."/>
            <person name="Hu M."/>
            <person name="Wang Y."/>
            <person name="Chen M."/>
            <person name="Xu Y."/>
            <person name="Jin H."/>
            <person name="Xiao X."/>
            <person name="Hu G."/>
            <person name="Bao F."/>
            <person name="Hu Y."/>
            <person name="Wan P."/>
            <person name="Li L."/>
            <person name="Deng X."/>
            <person name="Kuang T."/>
            <person name="Xiang C."/>
            <person name="Zhu J.K."/>
            <person name="Oliver M.J."/>
            <person name="He Y."/>
        </authorList>
    </citation>
    <scope>NUCLEOTIDE SEQUENCE [LARGE SCALE GENOMIC DNA]</scope>
    <source>
        <strain evidence="2">cv. XS01</strain>
    </source>
</reference>
<evidence type="ECO:0000313" key="2">
    <source>
        <dbReference type="Proteomes" id="UP000250235"/>
    </source>
</evidence>
<organism evidence="1 2">
    <name type="scientific">Dorcoceras hygrometricum</name>
    <dbReference type="NCBI Taxonomy" id="472368"/>
    <lineage>
        <taxon>Eukaryota</taxon>
        <taxon>Viridiplantae</taxon>
        <taxon>Streptophyta</taxon>
        <taxon>Embryophyta</taxon>
        <taxon>Tracheophyta</taxon>
        <taxon>Spermatophyta</taxon>
        <taxon>Magnoliopsida</taxon>
        <taxon>eudicotyledons</taxon>
        <taxon>Gunneridae</taxon>
        <taxon>Pentapetalae</taxon>
        <taxon>asterids</taxon>
        <taxon>lamiids</taxon>
        <taxon>Lamiales</taxon>
        <taxon>Gesneriaceae</taxon>
        <taxon>Didymocarpoideae</taxon>
        <taxon>Trichosporeae</taxon>
        <taxon>Loxocarpinae</taxon>
        <taxon>Dorcoceras</taxon>
    </lineage>
</organism>
<sequence>MSVFFRLMKKRWADVCLEVTDFCASRRLLPVGSINFCRALEIVETDSCFASRQPTVFSLRLSQFCTIQIQYSLFSSLYTADISEFLASIALDRSAFRSVQIAQSVAPSVQLSLDQRPSSPIYPESSSSLRFDQTDFDATASSRPTISPDLSADFADFQAALSEQMFAFQSEISSRMHKIEQSVCDSMRDQADIFKNLSQGARQ</sequence>
<protein>
    <submittedName>
        <fullName evidence="1">Aldehyde oxidase-like protein</fullName>
    </submittedName>
</protein>
<dbReference type="Proteomes" id="UP000250235">
    <property type="component" value="Unassembled WGS sequence"/>
</dbReference>
<name>A0A2Z6ZSJ3_9LAMI</name>
<evidence type="ECO:0000313" key="1">
    <source>
        <dbReference type="EMBL" id="KZT76154.1"/>
    </source>
</evidence>
<dbReference type="EMBL" id="KV148736">
    <property type="protein sequence ID" value="KZT76154.1"/>
    <property type="molecule type" value="Genomic_DNA"/>
</dbReference>
<accession>A0A2Z6ZSJ3</accession>
<proteinExistence type="predicted"/>
<dbReference type="AlphaFoldDB" id="A0A2Z6ZSJ3"/>
<gene>
    <name evidence="1" type="ORF">F511_46822</name>
</gene>